<dbReference type="GO" id="GO:0042586">
    <property type="term" value="F:peptide deformylase activity"/>
    <property type="evidence" value="ECO:0007669"/>
    <property type="project" value="UniProtKB-EC"/>
</dbReference>
<evidence type="ECO:0000313" key="5">
    <source>
        <dbReference type="EMBL" id="MBS2097696.1"/>
    </source>
</evidence>
<keyword evidence="4" id="KW-0648">Protein biosynthesis</keyword>
<dbReference type="InterPro" id="IPR036821">
    <property type="entry name" value="Peptide_deformylase_sf"/>
</dbReference>
<keyword evidence="4" id="KW-0408">Iron</keyword>
<organism evidence="5 6">
    <name type="scientific">Carboxylicivirga linearis</name>
    <dbReference type="NCBI Taxonomy" id="1628157"/>
    <lineage>
        <taxon>Bacteria</taxon>
        <taxon>Pseudomonadati</taxon>
        <taxon>Bacteroidota</taxon>
        <taxon>Bacteroidia</taxon>
        <taxon>Marinilabiliales</taxon>
        <taxon>Marinilabiliaceae</taxon>
        <taxon>Carboxylicivirga</taxon>
    </lineage>
</organism>
<dbReference type="EC" id="3.5.1.88" evidence="4"/>
<dbReference type="SUPFAM" id="SSF56420">
    <property type="entry name" value="Peptide deformylase"/>
    <property type="match status" value="1"/>
</dbReference>
<accession>A0ABS5JTC4</accession>
<dbReference type="HAMAP" id="MF_00163">
    <property type="entry name" value="Pep_deformylase"/>
    <property type="match status" value="1"/>
</dbReference>
<dbReference type="Proteomes" id="UP000708576">
    <property type="component" value="Unassembled WGS sequence"/>
</dbReference>
<dbReference type="EMBL" id="JAGUCO010000002">
    <property type="protein sequence ID" value="MBS2097696.1"/>
    <property type="molecule type" value="Genomic_DNA"/>
</dbReference>
<sequence length="194" mass="22338">MALAVTAYGTKVLRKVCDEITPEYEGLNDLIDNMWETMYEAGGVGLAAPQVNKAIRLFVIDTTQVYDSIDDDEAKAELFEEETGFKEVFINAEIVDESDEWWTDQEGCLSLPDLNGEVERPWSIEIEYYDRNFNKQTKTFSGYNARVIQHEYDHTEGILYIDHVSGISKRLMKNKLNQIAEGKVSPKYRMRFAK</sequence>
<keyword evidence="3 4" id="KW-0378">Hydrolase</keyword>
<comment type="function">
    <text evidence="4">Removes the formyl group from the N-terminal Met of newly synthesized proteins. Requires at least a dipeptide for an efficient rate of reaction. N-terminal L-methionine is a prerequisite for activity but the enzyme has broad specificity at other positions.</text>
</comment>
<evidence type="ECO:0000256" key="3">
    <source>
        <dbReference type="ARBA" id="ARBA00022801"/>
    </source>
</evidence>
<dbReference type="PRINTS" id="PR01576">
    <property type="entry name" value="PDEFORMYLASE"/>
</dbReference>
<keyword evidence="6" id="KW-1185">Reference proteome</keyword>
<dbReference type="CDD" id="cd00487">
    <property type="entry name" value="Pep_deformylase"/>
    <property type="match status" value="1"/>
</dbReference>
<name>A0ABS5JTC4_9BACT</name>
<feature type="binding site" evidence="4">
    <location>
        <position position="154"/>
    </location>
    <ligand>
        <name>Fe cation</name>
        <dbReference type="ChEBI" id="CHEBI:24875"/>
    </ligand>
</feature>
<proteinExistence type="inferred from homology"/>
<feature type="active site" evidence="4">
    <location>
        <position position="151"/>
    </location>
</feature>
<feature type="binding site" evidence="4">
    <location>
        <position position="108"/>
    </location>
    <ligand>
        <name>Fe cation</name>
        <dbReference type="ChEBI" id="CHEBI:24875"/>
    </ligand>
</feature>
<dbReference type="InterPro" id="IPR023635">
    <property type="entry name" value="Peptide_deformylase"/>
</dbReference>
<dbReference type="PANTHER" id="PTHR10458:SF22">
    <property type="entry name" value="PEPTIDE DEFORMYLASE"/>
    <property type="match status" value="1"/>
</dbReference>
<dbReference type="NCBIfam" id="NF001159">
    <property type="entry name" value="PRK00150.1-3"/>
    <property type="match status" value="1"/>
</dbReference>
<evidence type="ECO:0000313" key="6">
    <source>
        <dbReference type="Proteomes" id="UP000708576"/>
    </source>
</evidence>
<dbReference type="NCBIfam" id="TIGR00079">
    <property type="entry name" value="pept_deformyl"/>
    <property type="match status" value="1"/>
</dbReference>
<protein>
    <recommendedName>
        <fullName evidence="4">Peptide deformylase</fullName>
        <shortName evidence="4">PDF</shortName>
        <ecNumber evidence="4">3.5.1.88</ecNumber>
    </recommendedName>
    <alternativeName>
        <fullName evidence="4">Polypeptide deformylase</fullName>
    </alternativeName>
</protein>
<comment type="catalytic activity">
    <reaction evidence="4">
        <text>N-terminal N-formyl-L-methionyl-[peptide] + H2O = N-terminal L-methionyl-[peptide] + formate</text>
        <dbReference type="Rhea" id="RHEA:24420"/>
        <dbReference type="Rhea" id="RHEA-COMP:10639"/>
        <dbReference type="Rhea" id="RHEA-COMP:10640"/>
        <dbReference type="ChEBI" id="CHEBI:15377"/>
        <dbReference type="ChEBI" id="CHEBI:15740"/>
        <dbReference type="ChEBI" id="CHEBI:49298"/>
        <dbReference type="ChEBI" id="CHEBI:64731"/>
        <dbReference type="EC" id="3.5.1.88"/>
    </reaction>
</comment>
<dbReference type="PIRSF" id="PIRSF004749">
    <property type="entry name" value="Pep_def"/>
    <property type="match status" value="1"/>
</dbReference>
<evidence type="ECO:0000256" key="2">
    <source>
        <dbReference type="ARBA" id="ARBA00022723"/>
    </source>
</evidence>
<evidence type="ECO:0000256" key="1">
    <source>
        <dbReference type="ARBA" id="ARBA00010759"/>
    </source>
</evidence>
<comment type="cofactor">
    <cofactor evidence="4">
        <name>Fe(2+)</name>
        <dbReference type="ChEBI" id="CHEBI:29033"/>
    </cofactor>
    <text evidence="4">Binds 1 Fe(2+) ion.</text>
</comment>
<keyword evidence="2 4" id="KW-0479">Metal-binding</keyword>
<dbReference type="RefSeq" id="WP_212214425.1">
    <property type="nucleotide sequence ID" value="NZ_JAGUCO010000002.1"/>
</dbReference>
<comment type="caution">
    <text evidence="5">The sequence shown here is derived from an EMBL/GenBank/DDBJ whole genome shotgun (WGS) entry which is preliminary data.</text>
</comment>
<evidence type="ECO:0000256" key="4">
    <source>
        <dbReference type="HAMAP-Rule" id="MF_00163"/>
    </source>
</evidence>
<gene>
    <name evidence="4 5" type="primary">def</name>
    <name evidence="5" type="ORF">KEM10_05350</name>
</gene>
<feature type="binding site" evidence="4">
    <location>
        <position position="150"/>
    </location>
    <ligand>
        <name>Fe cation</name>
        <dbReference type="ChEBI" id="CHEBI:24875"/>
    </ligand>
</feature>
<reference evidence="5 6" key="1">
    <citation type="journal article" date="2015" name="Int. J. Syst. Evol. Microbiol.">
        <title>Carboxylicivirga linearis sp. nov., isolated from a sea cucumber culture pond.</title>
        <authorList>
            <person name="Wang F.Q."/>
            <person name="Zhou Y.X."/>
            <person name="Lin X.Z."/>
            <person name="Chen G.J."/>
            <person name="Du Z.J."/>
        </authorList>
    </citation>
    <scope>NUCLEOTIDE SEQUENCE [LARGE SCALE GENOMIC DNA]</scope>
    <source>
        <strain evidence="5 6">FB218</strain>
    </source>
</reference>
<comment type="similarity">
    <text evidence="1 4">Belongs to the polypeptide deformylase family.</text>
</comment>
<dbReference type="PANTHER" id="PTHR10458">
    <property type="entry name" value="PEPTIDE DEFORMYLASE"/>
    <property type="match status" value="1"/>
</dbReference>
<dbReference type="Pfam" id="PF01327">
    <property type="entry name" value="Pep_deformylase"/>
    <property type="match status" value="1"/>
</dbReference>
<dbReference type="Gene3D" id="3.90.45.10">
    <property type="entry name" value="Peptide deformylase"/>
    <property type="match status" value="1"/>
</dbReference>